<dbReference type="Proteomes" id="UP000033618">
    <property type="component" value="Unassembled WGS sequence"/>
</dbReference>
<protein>
    <recommendedName>
        <fullName evidence="3">Twin-arginine translocation pathway signal sequence domain-containing protein</fullName>
    </recommendedName>
</protein>
<gene>
    <name evidence="1" type="ORF">WM40_03230</name>
</gene>
<dbReference type="Pfam" id="PF07394">
    <property type="entry name" value="DUF1501"/>
    <property type="match status" value="1"/>
</dbReference>
<dbReference type="InterPro" id="IPR010869">
    <property type="entry name" value="DUF1501"/>
</dbReference>
<organism evidence="1 2">
    <name type="scientific">Robbsia andropogonis</name>
    <dbReference type="NCBI Taxonomy" id="28092"/>
    <lineage>
        <taxon>Bacteria</taxon>
        <taxon>Pseudomonadati</taxon>
        <taxon>Pseudomonadota</taxon>
        <taxon>Betaproteobacteria</taxon>
        <taxon>Burkholderiales</taxon>
        <taxon>Burkholderiaceae</taxon>
        <taxon>Robbsia</taxon>
    </lineage>
</organism>
<dbReference type="PATRIC" id="fig|28092.6.peg.760"/>
<dbReference type="PROSITE" id="PS51318">
    <property type="entry name" value="TAT"/>
    <property type="match status" value="1"/>
</dbReference>
<evidence type="ECO:0000313" key="1">
    <source>
        <dbReference type="EMBL" id="KKB64983.1"/>
    </source>
</evidence>
<dbReference type="InterPro" id="IPR006311">
    <property type="entry name" value="TAT_signal"/>
</dbReference>
<sequence length="397" mass="42378">MTMKRRDFLRRAGALAAWTAFPGTMFGGARIAFAAVDTPQRFVFVIQRGAADGLNTVVPYADPAYARLRGELALDPGTLHKLDGTFGLHPSLVQTAVMYGQGEALMIHAVASPYRDRSHFDGQNVLETGGLRPYQIRDGWLNRLVALLPPTGGHQASVHRDDAIAFAPTVPLALRGRADVTSYAPSSLGQAQDDLLLRVSRLYAEDAQLHPLWDSAMQTRHLAGSIGTKQDPAAIGKMAAGFLVRPDGPRIAMIETNGWDTHTAQNPRLANTLKSLDTMLAALKEGMGAQWAYTTVVVATEFGRTAAVNGTNGTDHGTGSAAMILGGAVKGGRILADWPGLSPQALNEGRDLRATLALDSLIASAAAETFRLDPRRVNTALFPQSPSPAMRDGILRS</sequence>
<evidence type="ECO:0000313" key="2">
    <source>
        <dbReference type="Proteomes" id="UP000033618"/>
    </source>
</evidence>
<proteinExistence type="predicted"/>
<reference evidence="1 2" key="1">
    <citation type="submission" date="2015-03" db="EMBL/GenBank/DDBJ databases">
        <title>Draft Genome Sequence of Burkholderia andropogonis type strain ICMP2807, isolated from Sorghum bicolor.</title>
        <authorList>
            <person name="Lopes-Santos L."/>
            <person name="Castro D.B."/>
            <person name="Ottoboni L.M."/>
            <person name="Park D."/>
            <person name="Weirc B.S."/>
            <person name="Destefano S.A."/>
        </authorList>
    </citation>
    <scope>NUCLEOTIDE SEQUENCE [LARGE SCALE GENOMIC DNA]</scope>
    <source>
        <strain evidence="1 2">ICMP2807</strain>
    </source>
</reference>
<dbReference type="AlphaFoldDB" id="A0A0F5K4G0"/>
<dbReference type="STRING" id="28092.WM40_03230"/>
<dbReference type="RefSeq" id="WP_024904207.1">
    <property type="nucleotide sequence ID" value="NZ_CADFGU010000004.1"/>
</dbReference>
<accession>A0A0F5K4G0</accession>
<comment type="caution">
    <text evidence="1">The sequence shown here is derived from an EMBL/GenBank/DDBJ whole genome shotgun (WGS) entry which is preliminary data.</text>
</comment>
<evidence type="ECO:0008006" key="3">
    <source>
        <dbReference type="Google" id="ProtNLM"/>
    </source>
</evidence>
<keyword evidence="2" id="KW-1185">Reference proteome</keyword>
<name>A0A0F5K4G0_9BURK</name>
<dbReference type="EMBL" id="LAQU01000002">
    <property type="protein sequence ID" value="KKB64983.1"/>
    <property type="molecule type" value="Genomic_DNA"/>
</dbReference>
<dbReference type="PANTHER" id="PTHR43737:SF1">
    <property type="entry name" value="DUF1501 DOMAIN-CONTAINING PROTEIN"/>
    <property type="match status" value="1"/>
</dbReference>
<dbReference type="PANTHER" id="PTHR43737">
    <property type="entry name" value="BLL7424 PROTEIN"/>
    <property type="match status" value="1"/>
</dbReference>